<organism evidence="2 3">
    <name type="scientific">Rhodococcus olei</name>
    <dbReference type="NCBI Taxonomy" id="2161675"/>
    <lineage>
        <taxon>Bacteria</taxon>
        <taxon>Bacillati</taxon>
        <taxon>Actinomycetota</taxon>
        <taxon>Actinomycetes</taxon>
        <taxon>Mycobacteriales</taxon>
        <taxon>Nocardiaceae</taxon>
        <taxon>Rhodococcus</taxon>
    </lineage>
</organism>
<evidence type="ECO:0000313" key="3">
    <source>
        <dbReference type="Proteomes" id="UP001501183"/>
    </source>
</evidence>
<dbReference type="Pfam" id="PF12806">
    <property type="entry name" value="Acyl-CoA_dh_C"/>
    <property type="match status" value="1"/>
</dbReference>
<comment type="caution">
    <text evidence="2">The sequence shown here is derived from an EMBL/GenBank/DDBJ whole genome shotgun (WGS) entry which is preliminary data.</text>
</comment>
<dbReference type="SUPFAM" id="SSF47203">
    <property type="entry name" value="Acyl-CoA dehydrogenase C-terminal domain-like"/>
    <property type="match status" value="1"/>
</dbReference>
<dbReference type="RefSeq" id="WP_345341460.1">
    <property type="nucleotide sequence ID" value="NZ_BAABFB010000010.1"/>
</dbReference>
<feature type="domain" description="Acetyl-CoA dehydrogenase-like C-terminal" evidence="1">
    <location>
        <begin position="46"/>
        <end position="157"/>
    </location>
</feature>
<protein>
    <recommendedName>
        <fullName evidence="1">Acetyl-CoA dehydrogenase-like C-terminal domain-containing protein</fullName>
    </recommendedName>
</protein>
<gene>
    <name evidence="2" type="ORF">GCM10023094_03530</name>
</gene>
<dbReference type="InterPro" id="IPR036250">
    <property type="entry name" value="AcylCo_DH-like_C"/>
</dbReference>
<accession>A0ABP8NV22</accession>
<dbReference type="PANTHER" id="PTHR42803">
    <property type="entry name" value="ACYL-COA DEHYDROGENASE"/>
    <property type="match status" value="1"/>
</dbReference>
<evidence type="ECO:0000259" key="1">
    <source>
        <dbReference type="Pfam" id="PF12806"/>
    </source>
</evidence>
<dbReference type="InterPro" id="IPR025878">
    <property type="entry name" value="Acyl-CoA_dh-like_C_dom"/>
</dbReference>
<evidence type="ECO:0000313" key="2">
    <source>
        <dbReference type="EMBL" id="GAA4471945.1"/>
    </source>
</evidence>
<dbReference type="EMBL" id="BAABFB010000010">
    <property type="protein sequence ID" value="GAA4471945.1"/>
    <property type="molecule type" value="Genomic_DNA"/>
</dbReference>
<proteinExistence type="predicted"/>
<reference evidence="3" key="1">
    <citation type="journal article" date="2019" name="Int. J. Syst. Evol. Microbiol.">
        <title>The Global Catalogue of Microorganisms (GCM) 10K type strain sequencing project: providing services to taxonomists for standard genome sequencing and annotation.</title>
        <authorList>
            <consortium name="The Broad Institute Genomics Platform"/>
            <consortium name="The Broad Institute Genome Sequencing Center for Infectious Disease"/>
            <person name="Wu L."/>
            <person name="Ma J."/>
        </authorList>
    </citation>
    <scope>NUCLEOTIDE SEQUENCE [LARGE SCALE GENOMIC DNA]</scope>
    <source>
        <strain evidence="3">JCM 32206</strain>
    </source>
</reference>
<name>A0ABP8NV22_9NOCA</name>
<dbReference type="Gene3D" id="1.20.140.10">
    <property type="entry name" value="Butyryl-CoA Dehydrogenase, subunit A, domain 3"/>
    <property type="match status" value="1"/>
</dbReference>
<dbReference type="InterPro" id="IPR052166">
    <property type="entry name" value="Diverse_Acyl-CoA_DH"/>
</dbReference>
<dbReference type="Proteomes" id="UP001501183">
    <property type="component" value="Unassembled WGS sequence"/>
</dbReference>
<keyword evidence="3" id="KW-1185">Reference proteome</keyword>
<sequence length="167" mass="18285">MTYDVEQLYRDNRVQSIHEGTHGLQGLDLLGRKVPMKDGAGLKLLCDRIASTIAAAEVAGDRCRVFAAHLSEAVGSLTRATDAALSVAPDRGLDNSSAYLEATGHIVVAWLWLDQVLALGDRGDAFAAGKRQTALYFFEWELPKALTQLALVERLDSIPRDMLDAWF</sequence>
<dbReference type="PANTHER" id="PTHR42803:SF3">
    <property type="entry name" value="ACYL-COA DEHYDROGENASE-RELATED"/>
    <property type="match status" value="1"/>
</dbReference>